<dbReference type="Gene3D" id="2.40.10.10">
    <property type="entry name" value="Trypsin-like serine proteases"/>
    <property type="match status" value="2"/>
</dbReference>
<keyword evidence="3" id="KW-0732">Signal</keyword>
<keyword evidence="2" id="KW-0378">Hydrolase</keyword>
<dbReference type="PRINTS" id="PR00722">
    <property type="entry name" value="CHYMOTRYPSIN"/>
</dbReference>
<dbReference type="PROSITE" id="PS00135">
    <property type="entry name" value="TRYPSIN_SER"/>
    <property type="match status" value="1"/>
</dbReference>
<name>A0A0K8PV86_STRAJ</name>
<dbReference type="InterPro" id="IPR001314">
    <property type="entry name" value="Peptidase_S1A"/>
</dbReference>
<dbReference type="InterPro" id="IPR009003">
    <property type="entry name" value="Peptidase_S1_PA"/>
</dbReference>
<dbReference type="Proteomes" id="UP000053859">
    <property type="component" value="Unassembled WGS sequence"/>
</dbReference>
<dbReference type="InterPro" id="IPR018114">
    <property type="entry name" value="TRYPSIN_HIS"/>
</dbReference>
<dbReference type="PROSITE" id="PS00134">
    <property type="entry name" value="TRYPSIN_HIS"/>
    <property type="match status" value="1"/>
</dbReference>
<keyword evidence="2" id="KW-0645">Protease</keyword>
<evidence type="ECO:0000313" key="6">
    <source>
        <dbReference type="Proteomes" id="UP000053859"/>
    </source>
</evidence>
<dbReference type="InterPro" id="IPR001254">
    <property type="entry name" value="Trypsin_dom"/>
</dbReference>
<accession>A0A0K8PV86</accession>
<feature type="signal peptide" evidence="3">
    <location>
        <begin position="1"/>
        <end position="48"/>
    </location>
</feature>
<feature type="domain" description="Peptidase S1" evidence="4">
    <location>
        <begin position="53"/>
        <end position="275"/>
    </location>
</feature>
<dbReference type="InterPro" id="IPR043504">
    <property type="entry name" value="Peptidase_S1_PA_chymotrypsin"/>
</dbReference>
<dbReference type="AlphaFoldDB" id="A0A0K8PV86"/>
<dbReference type="PATRIC" id="fig|146537.3.peg.6551"/>
<evidence type="ECO:0000256" key="3">
    <source>
        <dbReference type="SAM" id="SignalP"/>
    </source>
</evidence>
<evidence type="ECO:0000256" key="2">
    <source>
        <dbReference type="RuleBase" id="RU363034"/>
    </source>
</evidence>
<organism evidence="5 6">
    <name type="scientific">Streptomyces azureus</name>
    <dbReference type="NCBI Taxonomy" id="146537"/>
    <lineage>
        <taxon>Bacteria</taxon>
        <taxon>Bacillati</taxon>
        <taxon>Actinomycetota</taxon>
        <taxon>Actinomycetes</taxon>
        <taxon>Kitasatosporales</taxon>
        <taxon>Streptomycetaceae</taxon>
        <taxon>Streptomyces</taxon>
    </lineage>
</organism>
<dbReference type="FunFam" id="2.40.10.10:FF:000002">
    <property type="entry name" value="Transmembrane protease serine"/>
    <property type="match status" value="1"/>
</dbReference>
<evidence type="ECO:0000259" key="4">
    <source>
        <dbReference type="PROSITE" id="PS50240"/>
    </source>
</evidence>
<dbReference type="InterPro" id="IPR033116">
    <property type="entry name" value="TRYPSIN_SER"/>
</dbReference>
<reference evidence="5" key="1">
    <citation type="journal article" date="2015" name="Genome Announc.">
        <title>Draft Genome Sequence of Thiostrepton-Producing Streptomyces azureus ATCC 14921.</title>
        <authorList>
            <person name="Sakihara K."/>
            <person name="Maeda J."/>
            <person name="Tashiro K."/>
            <person name="Fujino Y."/>
            <person name="Kuhara S."/>
            <person name="Ohshima T."/>
            <person name="Ogata S."/>
            <person name="Doi K."/>
        </authorList>
    </citation>
    <scope>NUCLEOTIDE SEQUENCE [LARGE SCALE GENOMIC DNA]</scope>
    <source>
        <strain evidence="5">ATCC14921</strain>
    </source>
</reference>
<dbReference type="EMBL" id="DF968368">
    <property type="protein sequence ID" value="GAP51374.1"/>
    <property type="molecule type" value="Genomic_DNA"/>
</dbReference>
<dbReference type="GO" id="GO:0004252">
    <property type="term" value="F:serine-type endopeptidase activity"/>
    <property type="evidence" value="ECO:0007669"/>
    <property type="project" value="InterPro"/>
</dbReference>
<proteinExistence type="predicted"/>
<evidence type="ECO:0000313" key="5">
    <source>
        <dbReference type="EMBL" id="GAP51374.1"/>
    </source>
</evidence>
<protein>
    <submittedName>
        <fullName evidence="5">Trypsin</fullName>
    </submittedName>
</protein>
<dbReference type="PROSITE" id="PS50240">
    <property type="entry name" value="TRYPSIN_DOM"/>
    <property type="match status" value="1"/>
</dbReference>
<dbReference type="PANTHER" id="PTHR24252">
    <property type="entry name" value="ACROSIN-RELATED"/>
    <property type="match status" value="1"/>
</dbReference>
<sequence length="277" mass="28412">MLRLHLPSQPPTEGITLKRFLTALKRCAALGAAALAIASLQPVSAAQAAPSPVVGGTRAAQGEFPFMVRLSMGCGGALYTQQIVLTAAHCVGRSGNNTSITATAGVVDLQSTSGRVQVRSTKVLRAPGYNGTGKDWALIKLAQPINLPTLKIATTAEYNTGDFTVAGWGANREGGSQQRYLLKATVPFVGDAACKAYGGLYSGLVANEEICAGFDAGGVDTCQGDSGGPMFRKDNAGAWIQVGIVSWGEGCARPEAPGVYTEVSTFASAIASAASTL</sequence>
<feature type="chain" id="PRO_5005514436" evidence="3">
    <location>
        <begin position="49"/>
        <end position="277"/>
    </location>
</feature>
<dbReference type="Pfam" id="PF00089">
    <property type="entry name" value="Trypsin"/>
    <property type="match status" value="1"/>
</dbReference>
<keyword evidence="6" id="KW-1185">Reference proteome</keyword>
<keyword evidence="1" id="KW-1015">Disulfide bond</keyword>
<keyword evidence="2" id="KW-0720">Serine protease</keyword>
<evidence type="ECO:0000256" key="1">
    <source>
        <dbReference type="ARBA" id="ARBA00023157"/>
    </source>
</evidence>
<dbReference type="PANTHER" id="PTHR24252:SF7">
    <property type="entry name" value="HYALIN"/>
    <property type="match status" value="1"/>
</dbReference>
<dbReference type="GO" id="GO:0006508">
    <property type="term" value="P:proteolysis"/>
    <property type="evidence" value="ECO:0007669"/>
    <property type="project" value="UniProtKB-KW"/>
</dbReference>
<gene>
    <name evidence="5" type="ORF">SAZU_6236</name>
</gene>
<dbReference type="SUPFAM" id="SSF50494">
    <property type="entry name" value="Trypsin-like serine proteases"/>
    <property type="match status" value="1"/>
</dbReference>
<dbReference type="SMART" id="SM00020">
    <property type="entry name" value="Tryp_SPc"/>
    <property type="match status" value="1"/>
</dbReference>
<dbReference type="CDD" id="cd00190">
    <property type="entry name" value="Tryp_SPc"/>
    <property type="match status" value="1"/>
</dbReference>